<evidence type="ECO:0000313" key="3">
    <source>
        <dbReference type="Proteomes" id="UP001162060"/>
    </source>
</evidence>
<protein>
    <submittedName>
        <fullName evidence="2">Uncharacterized protein</fullName>
    </submittedName>
</protein>
<evidence type="ECO:0000256" key="1">
    <source>
        <dbReference type="SAM" id="MobiDB-lite"/>
    </source>
</evidence>
<dbReference type="EMBL" id="CAKLBY020000035">
    <property type="protein sequence ID" value="CAK7909970.1"/>
    <property type="molecule type" value="Genomic_DNA"/>
</dbReference>
<proteinExistence type="predicted"/>
<evidence type="ECO:0000313" key="2">
    <source>
        <dbReference type="EMBL" id="CAK7909970.1"/>
    </source>
</evidence>
<gene>
    <name evidence="2" type="ORF">PM001_LOCUS4041</name>
</gene>
<feature type="region of interest" description="Disordered" evidence="1">
    <location>
        <begin position="328"/>
        <end position="361"/>
    </location>
</feature>
<accession>A0AAV1T8V5</accession>
<reference evidence="2" key="1">
    <citation type="submission" date="2024-01" db="EMBL/GenBank/DDBJ databases">
        <authorList>
            <person name="Webb A."/>
        </authorList>
    </citation>
    <scope>NUCLEOTIDE SEQUENCE</scope>
    <source>
        <strain evidence="2">Pm1</strain>
    </source>
</reference>
<comment type="caution">
    <text evidence="2">The sequence shown here is derived from an EMBL/GenBank/DDBJ whole genome shotgun (WGS) entry which is preliminary data.</text>
</comment>
<sequence length="379" mass="42400">MASEQVISPRQEENEDTNAAQAPPATGHERAADAPATVVSPIDHARSAEPDGLARVLEMLSGMDLQMQKMEPSQARMDEDERMRGAHEKELFRSELGADFAGDSTAEQWSLRTCTIGSLSNNCGPPASLPPYQPPPVPQAMPVAPGQPVQQRQQLMPMQHRTPDARQRKLAIHKFDGTEVYVGLGFGFFDWGKTFWRQVDIGKESCGFLWSENVKTDVLGQYLTGTAERYFSKQVDTWWSVLPTLQYVMQRMLDTFKTTITAPQAMKVFTAKKESKRSWPEHYLYLFAVSDAANSAEQQVLDDIVRYASSELSIHSWRSTRRTASTTSCTRKGSLTARKQSRLILDQEDRSGRRSTRTWTSPCRAGKHALATGVVRSAI</sequence>
<dbReference type="Proteomes" id="UP001162060">
    <property type="component" value="Unassembled WGS sequence"/>
</dbReference>
<feature type="region of interest" description="Disordered" evidence="1">
    <location>
        <begin position="1"/>
        <end position="47"/>
    </location>
</feature>
<name>A0AAV1T8V5_9STRA</name>
<dbReference type="AlphaFoldDB" id="A0AAV1T8V5"/>
<organism evidence="2 3">
    <name type="scientific">Peronospora matthiolae</name>
    <dbReference type="NCBI Taxonomy" id="2874970"/>
    <lineage>
        <taxon>Eukaryota</taxon>
        <taxon>Sar</taxon>
        <taxon>Stramenopiles</taxon>
        <taxon>Oomycota</taxon>
        <taxon>Peronosporomycetes</taxon>
        <taxon>Peronosporales</taxon>
        <taxon>Peronosporaceae</taxon>
        <taxon>Peronospora</taxon>
    </lineage>
</organism>